<dbReference type="AlphaFoldDB" id="A0AAQ3KIH6"/>
<dbReference type="CDD" id="cd07035">
    <property type="entry name" value="TPP_PYR_POX_like"/>
    <property type="match status" value="1"/>
</dbReference>
<dbReference type="EMBL" id="CP136894">
    <property type="protein sequence ID" value="WOL08542.1"/>
    <property type="molecule type" value="Genomic_DNA"/>
</dbReference>
<evidence type="ECO:0000313" key="4">
    <source>
        <dbReference type="Proteomes" id="UP001327560"/>
    </source>
</evidence>
<comment type="similarity">
    <text evidence="1">Belongs to the TPP enzyme family.</text>
</comment>
<dbReference type="PANTHER" id="PTHR18968">
    <property type="entry name" value="THIAMINE PYROPHOSPHATE ENZYMES"/>
    <property type="match status" value="1"/>
</dbReference>
<evidence type="ECO:0000256" key="2">
    <source>
        <dbReference type="SAM" id="MobiDB-lite"/>
    </source>
</evidence>
<dbReference type="GO" id="GO:0009097">
    <property type="term" value="P:isoleucine biosynthetic process"/>
    <property type="evidence" value="ECO:0007669"/>
    <property type="project" value="TreeGrafter"/>
</dbReference>
<feature type="region of interest" description="Disordered" evidence="2">
    <location>
        <begin position="142"/>
        <end position="161"/>
    </location>
</feature>
<dbReference type="GO" id="GO:0009099">
    <property type="term" value="P:L-valine biosynthetic process"/>
    <property type="evidence" value="ECO:0007669"/>
    <property type="project" value="TreeGrafter"/>
</dbReference>
<evidence type="ECO:0000313" key="3">
    <source>
        <dbReference type="EMBL" id="WOL08542.1"/>
    </source>
</evidence>
<sequence length="214" mass="23888">MSMRLTFQCGSGKKRLFKSEKEAYHTFAENFESAREKKMEKEANRICRKGVDAEVEGKKNMKTLITLKNKRCEETSLVMAPTSSGPLLCNFALDEPCKGTHILVEALEREDVTDLFAYRGGASMEIHLALTCSPSITNHLLRHEQTPSSTQSPLSPSPTRSLVETPIVEVTRSITKHNCQVLNVDDNPRIIKEAFFLATNGRPGPVLVNILKDI</sequence>
<organism evidence="3 4">
    <name type="scientific">Canna indica</name>
    <name type="common">Indian-shot</name>
    <dbReference type="NCBI Taxonomy" id="4628"/>
    <lineage>
        <taxon>Eukaryota</taxon>
        <taxon>Viridiplantae</taxon>
        <taxon>Streptophyta</taxon>
        <taxon>Embryophyta</taxon>
        <taxon>Tracheophyta</taxon>
        <taxon>Spermatophyta</taxon>
        <taxon>Magnoliopsida</taxon>
        <taxon>Liliopsida</taxon>
        <taxon>Zingiberales</taxon>
        <taxon>Cannaceae</taxon>
        <taxon>Canna</taxon>
    </lineage>
</organism>
<reference evidence="3 4" key="1">
    <citation type="submission" date="2023-10" db="EMBL/GenBank/DDBJ databases">
        <title>Chromosome-scale genome assembly provides insights into flower coloration mechanisms of Canna indica.</title>
        <authorList>
            <person name="Li C."/>
        </authorList>
    </citation>
    <scope>NUCLEOTIDE SEQUENCE [LARGE SCALE GENOMIC DNA]</scope>
    <source>
        <tissue evidence="3">Flower</tissue>
    </source>
</reference>
<keyword evidence="4" id="KW-1185">Reference proteome</keyword>
<gene>
    <name evidence="3" type="ORF">Cni_G17295</name>
</gene>
<dbReference type="GO" id="GO:0005948">
    <property type="term" value="C:acetolactate synthase complex"/>
    <property type="evidence" value="ECO:0007669"/>
    <property type="project" value="TreeGrafter"/>
</dbReference>
<dbReference type="GO" id="GO:0003984">
    <property type="term" value="F:acetolactate synthase activity"/>
    <property type="evidence" value="ECO:0007669"/>
    <property type="project" value="TreeGrafter"/>
</dbReference>
<proteinExistence type="inferred from homology"/>
<dbReference type="InterPro" id="IPR045229">
    <property type="entry name" value="TPP_enz"/>
</dbReference>
<protein>
    <submittedName>
        <fullName evidence="3">Acetolactate synthase</fullName>
    </submittedName>
</protein>
<evidence type="ECO:0000256" key="1">
    <source>
        <dbReference type="ARBA" id="ARBA00007812"/>
    </source>
</evidence>
<dbReference type="Gene3D" id="3.40.50.970">
    <property type="match status" value="2"/>
</dbReference>
<dbReference type="Proteomes" id="UP001327560">
    <property type="component" value="Chromosome 5"/>
</dbReference>
<dbReference type="SUPFAM" id="SSF52518">
    <property type="entry name" value="Thiamin diphosphate-binding fold (THDP-binding)"/>
    <property type="match status" value="1"/>
</dbReference>
<dbReference type="InterPro" id="IPR029061">
    <property type="entry name" value="THDP-binding"/>
</dbReference>
<dbReference type="PANTHER" id="PTHR18968:SF13">
    <property type="entry name" value="ACETOLACTATE SYNTHASE CATALYTIC SUBUNIT, MITOCHONDRIAL"/>
    <property type="match status" value="1"/>
</dbReference>
<accession>A0AAQ3KIH6</accession>
<feature type="compositionally biased region" description="Low complexity" evidence="2">
    <location>
        <begin position="146"/>
        <end position="161"/>
    </location>
</feature>
<name>A0AAQ3KIH6_9LILI</name>
<dbReference type="GO" id="GO:0050660">
    <property type="term" value="F:flavin adenine dinucleotide binding"/>
    <property type="evidence" value="ECO:0007669"/>
    <property type="project" value="TreeGrafter"/>
</dbReference>